<comment type="caution">
    <text evidence="1">The sequence shown here is derived from an EMBL/GenBank/DDBJ whole genome shotgun (WGS) entry which is preliminary data.</text>
</comment>
<dbReference type="Proteomes" id="UP000494256">
    <property type="component" value="Unassembled WGS sequence"/>
</dbReference>
<name>A0A8S1A4C9_ARCPL</name>
<evidence type="ECO:0000313" key="1">
    <source>
        <dbReference type="EMBL" id="CAB3239377.1"/>
    </source>
</evidence>
<reference evidence="1 2" key="1">
    <citation type="submission" date="2020-04" db="EMBL/GenBank/DDBJ databases">
        <authorList>
            <person name="Wallbank WR R."/>
            <person name="Pardo Diaz C."/>
            <person name="Kozak K."/>
            <person name="Martin S."/>
            <person name="Jiggins C."/>
            <person name="Moest M."/>
            <person name="Warren A I."/>
            <person name="Byers J.R.P. K."/>
            <person name="Montejo-Kovacevich G."/>
            <person name="Yen C E."/>
        </authorList>
    </citation>
    <scope>NUCLEOTIDE SEQUENCE [LARGE SCALE GENOMIC DNA]</scope>
</reference>
<organism evidence="1 2">
    <name type="scientific">Arctia plantaginis</name>
    <name type="common">Wood tiger moth</name>
    <name type="synonym">Phalaena plantaginis</name>
    <dbReference type="NCBI Taxonomy" id="874455"/>
    <lineage>
        <taxon>Eukaryota</taxon>
        <taxon>Metazoa</taxon>
        <taxon>Ecdysozoa</taxon>
        <taxon>Arthropoda</taxon>
        <taxon>Hexapoda</taxon>
        <taxon>Insecta</taxon>
        <taxon>Pterygota</taxon>
        <taxon>Neoptera</taxon>
        <taxon>Endopterygota</taxon>
        <taxon>Lepidoptera</taxon>
        <taxon>Glossata</taxon>
        <taxon>Ditrysia</taxon>
        <taxon>Noctuoidea</taxon>
        <taxon>Erebidae</taxon>
        <taxon>Arctiinae</taxon>
        <taxon>Arctia</taxon>
    </lineage>
</organism>
<dbReference type="EMBL" id="CADEBD010000308">
    <property type="protein sequence ID" value="CAB3239377.1"/>
    <property type="molecule type" value="Genomic_DNA"/>
</dbReference>
<dbReference type="OrthoDB" id="7357225at2759"/>
<sequence>MSKRSKRILDLLNANEEDAIHHLNEATTDHENYPTCTEPDRASSPAEYDEERTLCIQNLMGDVFSDKLISERRIYDEAVVSTIEETQAMSNDISTSIQSLVPVHEDSCRNEYCSICVETCAIRPNEIYENLPTPSTISVTSTNVTPTTQKGSRKKTYKTDVGMKRLLHKERWIEYKYDFDDVPMTLVVLRFTKRNTQRHNEFKITQAYDGSVLIPHGKYKDLNDMCRSGVIPEKYKSFYRDLPHVSNNAA</sequence>
<protein>
    <submittedName>
        <fullName evidence="1">Uncharacterized protein</fullName>
    </submittedName>
</protein>
<gene>
    <name evidence="1" type="ORF">APLA_LOCUS8651</name>
</gene>
<evidence type="ECO:0000313" key="2">
    <source>
        <dbReference type="Proteomes" id="UP000494256"/>
    </source>
</evidence>
<proteinExistence type="predicted"/>
<dbReference type="AlphaFoldDB" id="A0A8S1A4C9"/>
<accession>A0A8S1A4C9</accession>